<evidence type="ECO:0008006" key="6">
    <source>
        <dbReference type="Google" id="ProtNLM"/>
    </source>
</evidence>
<evidence type="ECO:0000313" key="5">
    <source>
        <dbReference type="Proteomes" id="UP000236173"/>
    </source>
</evidence>
<dbReference type="GO" id="GO:0016757">
    <property type="term" value="F:glycosyltransferase activity"/>
    <property type="evidence" value="ECO:0007669"/>
    <property type="project" value="UniProtKB-KW"/>
</dbReference>
<gene>
    <name evidence="4" type="ORF">HRbin17_00545</name>
</gene>
<sequence length="299" mass="34427">MSEVKTIRPHPNPLVSVIIPSLDGRRGGNVEKLLDDLERQTMQEFEILMPIGIKPNGKARNEGVRKAKGRYLVCIDDDVRLGHERVIENLLVPLLDVERSGHDWTQPGNGHIGMTGPSQQLPPDATRFQRWAAKQLPRTQFPIVDDYIDTDMVTHMCLCIPTDLYKAVGWENEHIVRGTDVDLRYRVRQFGYRIVVVPRTWAYHPVPATLQGVLREWFNKGRWTAFNRKQFPGFDYEAPDGVLPNGKYVPKRSKTYRVLRFAGRFLLGVVTFQPVRLLAQVVYAVGYLRGQFFETRYEP</sequence>
<dbReference type="SUPFAM" id="SSF53448">
    <property type="entry name" value="Nucleotide-diphospho-sugar transferases"/>
    <property type="match status" value="1"/>
</dbReference>
<evidence type="ECO:0000256" key="1">
    <source>
        <dbReference type="ARBA" id="ARBA00006739"/>
    </source>
</evidence>
<comment type="similarity">
    <text evidence="1">Belongs to the glycosyltransferase 2 family.</text>
</comment>
<evidence type="ECO:0000256" key="2">
    <source>
        <dbReference type="ARBA" id="ARBA00022676"/>
    </source>
</evidence>
<keyword evidence="3" id="KW-0808">Transferase</keyword>
<accession>A0A2H5XA32</accession>
<dbReference type="PANTHER" id="PTHR43179:SF12">
    <property type="entry name" value="GALACTOFURANOSYLTRANSFERASE GLFT2"/>
    <property type="match status" value="1"/>
</dbReference>
<evidence type="ECO:0000313" key="4">
    <source>
        <dbReference type="EMBL" id="GBC98050.1"/>
    </source>
</evidence>
<keyword evidence="2" id="KW-0328">Glycosyltransferase</keyword>
<dbReference type="Proteomes" id="UP000236173">
    <property type="component" value="Unassembled WGS sequence"/>
</dbReference>
<dbReference type="PANTHER" id="PTHR43179">
    <property type="entry name" value="RHAMNOSYLTRANSFERASE WBBL"/>
    <property type="match status" value="1"/>
</dbReference>
<protein>
    <recommendedName>
        <fullName evidence="6">Glycosyltransferase 2-like domain-containing protein</fullName>
    </recommendedName>
</protein>
<dbReference type="Gene3D" id="3.90.550.10">
    <property type="entry name" value="Spore Coat Polysaccharide Biosynthesis Protein SpsA, Chain A"/>
    <property type="match status" value="1"/>
</dbReference>
<dbReference type="Pfam" id="PF13641">
    <property type="entry name" value="Glyco_tranf_2_3"/>
    <property type="match status" value="1"/>
</dbReference>
<comment type="caution">
    <text evidence="4">The sequence shown here is derived from an EMBL/GenBank/DDBJ whole genome shotgun (WGS) entry which is preliminary data.</text>
</comment>
<dbReference type="EMBL" id="BEHT01000005">
    <property type="protein sequence ID" value="GBC98050.1"/>
    <property type="molecule type" value="Genomic_DNA"/>
</dbReference>
<organism evidence="4 5">
    <name type="scientific">Candidatus Fervidibacter japonicus</name>
    <dbReference type="NCBI Taxonomy" id="2035412"/>
    <lineage>
        <taxon>Bacteria</taxon>
        <taxon>Candidatus Fervidibacterota</taxon>
        <taxon>Candidatus Fervidibacter</taxon>
    </lineage>
</organism>
<name>A0A2H5XA32_9BACT</name>
<proteinExistence type="inferred from homology"/>
<evidence type="ECO:0000256" key="3">
    <source>
        <dbReference type="ARBA" id="ARBA00022679"/>
    </source>
</evidence>
<dbReference type="AlphaFoldDB" id="A0A2H5XA32"/>
<reference evidence="5" key="1">
    <citation type="submission" date="2017-09" db="EMBL/GenBank/DDBJ databases">
        <title>Metaegenomics of thermophilic ammonia-oxidizing enrichment culture.</title>
        <authorList>
            <person name="Kato S."/>
            <person name="Suzuki K."/>
        </authorList>
    </citation>
    <scope>NUCLEOTIDE SEQUENCE [LARGE SCALE GENOMIC DNA]</scope>
</reference>
<dbReference type="InterPro" id="IPR029044">
    <property type="entry name" value="Nucleotide-diphossugar_trans"/>
</dbReference>